<organism evidence="2 3">
    <name type="scientific">Populus deltoides</name>
    <name type="common">Eastern poplar</name>
    <name type="synonym">Eastern cottonwood</name>
    <dbReference type="NCBI Taxonomy" id="3696"/>
    <lineage>
        <taxon>Eukaryota</taxon>
        <taxon>Viridiplantae</taxon>
        <taxon>Streptophyta</taxon>
        <taxon>Embryophyta</taxon>
        <taxon>Tracheophyta</taxon>
        <taxon>Spermatophyta</taxon>
        <taxon>Magnoliopsida</taxon>
        <taxon>eudicotyledons</taxon>
        <taxon>Gunneridae</taxon>
        <taxon>Pentapetalae</taxon>
        <taxon>rosids</taxon>
        <taxon>fabids</taxon>
        <taxon>Malpighiales</taxon>
        <taxon>Salicaceae</taxon>
        <taxon>Saliceae</taxon>
        <taxon>Populus</taxon>
    </lineage>
</organism>
<reference evidence="2" key="1">
    <citation type="journal article" date="2021" name="J. Hered.">
        <title>Genome Assembly of Salicaceae Populus deltoides (Eastern Cottonwood) I-69 Based on Nanopore Sequencing and Hi-C Technologies.</title>
        <authorList>
            <person name="Bai S."/>
            <person name="Wu H."/>
            <person name="Zhang J."/>
            <person name="Pan Z."/>
            <person name="Zhao W."/>
            <person name="Li Z."/>
            <person name="Tong C."/>
        </authorList>
    </citation>
    <scope>NUCLEOTIDE SEQUENCE</scope>
    <source>
        <tissue evidence="2">Leaf</tissue>
    </source>
</reference>
<evidence type="ECO:0000313" key="2">
    <source>
        <dbReference type="EMBL" id="KAH8510878.1"/>
    </source>
</evidence>
<evidence type="ECO:0000313" key="3">
    <source>
        <dbReference type="Proteomes" id="UP000807159"/>
    </source>
</evidence>
<dbReference type="PANTHER" id="PTHR47993:SF395">
    <property type="entry name" value="JACALIN-RELATED LECTIN 37-RELATED"/>
    <property type="match status" value="1"/>
</dbReference>
<dbReference type="InterPro" id="IPR001810">
    <property type="entry name" value="F-box_dom"/>
</dbReference>
<dbReference type="PANTHER" id="PTHR47993">
    <property type="entry name" value="OS09G0372900 PROTEIN-RELATED"/>
    <property type="match status" value="1"/>
</dbReference>
<dbReference type="InterPro" id="IPR036047">
    <property type="entry name" value="F-box-like_dom_sf"/>
</dbReference>
<dbReference type="InterPro" id="IPR050233">
    <property type="entry name" value="A_thaliana_F-box"/>
</dbReference>
<protein>
    <recommendedName>
        <fullName evidence="1">F-box domain-containing protein</fullName>
    </recommendedName>
</protein>
<accession>A0A8T2Z0J2</accession>
<comment type="caution">
    <text evidence="2">The sequence shown here is derived from an EMBL/GenBank/DDBJ whole genome shotgun (WGS) entry which is preliminary data.</text>
</comment>
<dbReference type="Pfam" id="PF00646">
    <property type="entry name" value="F-box"/>
    <property type="match status" value="1"/>
</dbReference>
<feature type="domain" description="F-box" evidence="1">
    <location>
        <begin position="3"/>
        <end position="30"/>
    </location>
</feature>
<sequence>MIADILLRLPSKSLCRFRCISKQWSNLMLDTKIVKPYHDKYWKENLNLLIYHDLSPRESPSICMNLDEEWFPERRSIVKGTHCLIMMDANSRVRDKFELRLEGYGDVIVIPPGHELYQDRILCSNVYTFYQNDGKSGSHSWRLVPEQFPHSYPWLMHVVENVDGTVYWWMKPDHYGQERKKEKIISIDIMKEDFLIIDEPLECSYPSGNYVSLVLENSQWEKEYSINLPFWNALPLHGEREMFERSMKSSVLNYCNMQENITKCYRSLCRHTKRALISTMAAYFHLGGHIYVNITTDISLQIITIF</sequence>
<dbReference type="SUPFAM" id="SSF81383">
    <property type="entry name" value="F-box domain"/>
    <property type="match status" value="1"/>
</dbReference>
<gene>
    <name evidence="2" type="ORF">H0E87_008421</name>
</gene>
<dbReference type="Proteomes" id="UP000807159">
    <property type="component" value="Chromosome 4"/>
</dbReference>
<dbReference type="EMBL" id="JACEGQ020000004">
    <property type="protein sequence ID" value="KAH8510878.1"/>
    <property type="molecule type" value="Genomic_DNA"/>
</dbReference>
<evidence type="ECO:0000259" key="1">
    <source>
        <dbReference type="Pfam" id="PF00646"/>
    </source>
</evidence>
<keyword evidence="3" id="KW-1185">Reference proteome</keyword>
<dbReference type="AlphaFoldDB" id="A0A8T2Z0J2"/>
<name>A0A8T2Z0J2_POPDE</name>
<proteinExistence type="predicted"/>